<evidence type="ECO:0000259" key="7">
    <source>
        <dbReference type="Pfam" id="PF13850"/>
    </source>
</evidence>
<dbReference type="PANTHER" id="PTHR10984:SF82">
    <property type="entry name" value="ENDOPLASMIC RETICULUM VESICLE TRANSPORTER PROTEIN"/>
    <property type="match status" value="1"/>
</dbReference>
<protein>
    <submittedName>
        <fullName evidence="8">Endoplasmic reticulum-Golgi intermediate compartment protein 3</fullName>
    </submittedName>
</protein>
<dbReference type="OrthoDB" id="270930at2759"/>
<evidence type="ECO:0000256" key="3">
    <source>
        <dbReference type="ARBA" id="ARBA00022989"/>
    </source>
</evidence>
<dbReference type="InterPro" id="IPR045888">
    <property type="entry name" value="Erv"/>
</dbReference>
<dbReference type="EMBL" id="KK100392">
    <property type="protein sequence ID" value="KIZ06292.1"/>
    <property type="molecule type" value="Genomic_DNA"/>
</dbReference>
<comment type="subcellular location">
    <subcellularLocation>
        <location evidence="1">Membrane</location>
    </subcellularLocation>
</comment>
<dbReference type="AlphaFoldDB" id="A0A0D2N188"/>
<feature type="transmembrane region" description="Helical" evidence="5">
    <location>
        <begin position="32"/>
        <end position="52"/>
    </location>
</feature>
<evidence type="ECO:0000256" key="5">
    <source>
        <dbReference type="SAM" id="Phobius"/>
    </source>
</evidence>
<accession>A0A0D2N188</accession>
<evidence type="ECO:0000313" key="8">
    <source>
        <dbReference type="EMBL" id="KIZ06292.1"/>
    </source>
</evidence>
<dbReference type="Pfam" id="PF13850">
    <property type="entry name" value="ERGIC_N"/>
    <property type="match status" value="1"/>
</dbReference>
<name>A0A0D2N188_9CHLO</name>
<dbReference type="Proteomes" id="UP000054498">
    <property type="component" value="Unassembled WGS sequence"/>
</dbReference>
<dbReference type="InterPro" id="IPR039542">
    <property type="entry name" value="Erv_N"/>
</dbReference>
<keyword evidence="3 5" id="KW-1133">Transmembrane helix</keyword>
<dbReference type="GO" id="GO:0016020">
    <property type="term" value="C:membrane"/>
    <property type="evidence" value="ECO:0007669"/>
    <property type="project" value="UniProtKB-SubCell"/>
</dbReference>
<keyword evidence="9" id="KW-1185">Reference proteome</keyword>
<dbReference type="GeneID" id="25734518"/>
<keyword evidence="2 5" id="KW-0812">Transmembrane</keyword>
<evidence type="ECO:0000313" key="9">
    <source>
        <dbReference type="Proteomes" id="UP000054498"/>
    </source>
</evidence>
<evidence type="ECO:0000256" key="1">
    <source>
        <dbReference type="ARBA" id="ARBA00004370"/>
    </source>
</evidence>
<dbReference type="PANTHER" id="PTHR10984">
    <property type="entry name" value="ENDOPLASMIC RETICULUM-GOLGI INTERMEDIATE COMPARTMENT PROTEIN"/>
    <property type="match status" value="1"/>
</dbReference>
<feature type="domain" description="Endoplasmic reticulum vesicle transporter N-terminal" evidence="7">
    <location>
        <begin position="15"/>
        <end position="104"/>
    </location>
</feature>
<dbReference type="InterPro" id="IPR012936">
    <property type="entry name" value="Erv_C"/>
</dbReference>
<feature type="domain" description="Endoplasmic reticulum vesicle transporter C-terminal" evidence="6">
    <location>
        <begin position="157"/>
        <end position="423"/>
    </location>
</feature>
<organism evidence="8 9">
    <name type="scientific">Monoraphidium neglectum</name>
    <dbReference type="NCBI Taxonomy" id="145388"/>
    <lineage>
        <taxon>Eukaryota</taxon>
        <taxon>Viridiplantae</taxon>
        <taxon>Chlorophyta</taxon>
        <taxon>core chlorophytes</taxon>
        <taxon>Chlorophyceae</taxon>
        <taxon>CS clade</taxon>
        <taxon>Sphaeropleales</taxon>
        <taxon>Selenastraceae</taxon>
        <taxon>Monoraphidium</taxon>
    </lineage>
</organism>
<gene>
    <name evidence="8" type="ORF">MNEG_1673</name>
</gene>
<evidence type="ECO:0000259" key="6">
    <source>
        <dbReference type="Pfam" id="PF07970"/>
    </source>
</evidence>
<evidence type="ECO:0000256" key="2">
    <source>
        <dbReference type="ARBA" id="ARBA00022692"/>
    </source>
</evidence>
<reference evidence="8 9" key="1">
    <citation type="journal article" date="2013" name="BMC Genomics">
        <title>Reconstruction of the lipid metabolism for the microalga Monoraphidium neglectum from its genome sequence reveals characteristics suitable for biofuel production.</title>
        <authorList>
            <person name="Bogen C."/>
            <person name="Al-Dilaimi A."/>
            <person name="Albersmeier A."/>
            <person name="Wichmann J."/>
            <person name="Grundmann M."/>
            <person name="Rupp O."/>
            <person name="Lauersen K.J."/>
            <person name="Blifernez-Klassen O."/>
            <person name="Kalinowski J."/>
            <person name="Goesmann A."/>
            <person name="Mussgnug J.H."/>
            <person name="Kruse O."/>
        </authorList>
    </citation>
    <scope>NUCLEOTIDE SEQUENCE [LARGE SCALE GENOMIC DNA]</scope>
    <source>
        <strain evidence="8 9">SAG 48.87</strain>
    </source>
</reference>
<keyword evidence="4 5" id="KW-0472">Membrane</keyword>
<sequence length="443" mass="47519">MAPSKSQTKGALSALSALDAFPKVNEDFYHKTASGGVITVVAYAFMLLLFLTETRLYLAVQRTHELQVDSTIGATISIDVDVTFPRMPCAWLSLDAMDVSGELHLDVEHDVYKQRLSQGGTPVSEAERHLLSASAALNGANSSGSGDNGTAAACGNCYGAEDEAHPCCSTCDDVRDAYQRKGWMMLKLTDVTQCADTQYFDSIKTQEGEGCRMWGRLHVNKVAGNFHFAAGRSYQQGSVHVHDISPFNGKTLDFTHDIKKLSFGPQYPGMKNPLEGVSSAAPGGLGEAALAAAANKKGRAAAAGEGKEKETQTKGSKVAVAAPPGMYQYFLKVVPTVYVDPSNKTLVSNQYSVTEHFRESTPTPANAVAPTGNNARTLPGVFFFYDLSPIKVHIAESRSSFLHYLTNLCAIVGGIFAVSGLLDGAVHQGERIIRTKMQMGKFS</sequence>
<dbReference type="GO" id="GO:0005783">
    <property type="term" value="C:endoplasmic reticulum"/>
    <property type="evidence" value="ECO:0007669"/>
    <property type="project" value="TreeGrafter"/>
</dbReference>
<evidence type="ECO:0000256" key="4">
    <source>
        <dbReference type="ARBA" id="ARBA00023136"/>
    </source>
</evidence>
<dbReference type="GO" id="GO:0030134">
    <property type="term" value="C:COPII-coated ER to Golgi transport vesicle"/>
    <property type="evidence" value="ECO:0007669"/>
    <property type="project" value="TreeGrafter"/>
</dbReference>
<dbReference type="RefSeq" id="XP_013905311.1">
    <property type="nucleotide sequence ID" value="XM_014049857.1"/>
</dbReference>
<dbReference type="Pfam" id="PF07970">
    <property type="entry name" value="COPIIcoated_ERV"/>
    <property type="match status" value="1"/>
</dbReference>
<feature type="transmembrane region" description="Helical" evidence="5">
    <location>
        <begin position="401"/>
        <end position="422"/>
    </location>
</feature>
<dbReference type="STRING" id="145388.A0A0D2N188"/>
<dbReference type="KEGG" id="mng:MNEG_1673"/>
<proteinExistence type="predicted"/>